<accession>A0A5K7ZSD0</accession>
<sequence>MQFTKSDLFPMSLGRAQPRSLVPRIVQQALKTPRIAWPEIPFDLDPISEYFAKTGA</sequence>
<evidence type="ECO:0000313" key="1">
    <source>
        <dbReference type="EMBL" id="BBO83112.1"/>
    </source>
</evidence>
<dbReference type="AlphaFoldDB" id="A0A5K7ZSD0"/>
<evidence type="ECO:0000313" key="2">
    <source>
        <dbReference type="Proteomes" id="UP000425960"/>
    </source>
</evidence>
<reference evidence="1 2" key="1">
    <citation type="submission" date="2019-11" db="EMBL/GenBank/DDBJ databases">
        <title>Comparative genomics of hydrocarbon-degrading Desulfosarcina strains.</title>
        <authorList>
            <person name="Watanabe M."/>
            <person name="Kojima H."/>
            <person name="Fukui M."/>
        </authorList>
    </citation>
    <scope>NUCLEOTIDE SEQUENCE [LARGE SCALE GENOMIC DNA]</scope>
    <source>
        <strain evidence="1 2">28bB2T</strain>
    </source>
</reference>
<proteinExistence type="predicted"/>
<dbReference type="EMBL" id="AP021876">
    <property type="protein sequence ID" value="BBO83112.1"/>
    <property type="molecule type" value="Genomic_DNA"/>
</dbReference>
<organism evidence="1 2">
    <name type="scientific">Desulfosarcina ovata subsp. sediminis</name>
    <dbReference type="NCBI Taxonomy" id="885957"/>
    <lineage>
        <taxon>Bacteria</taxon>
        <taxon>Pseudomonadati</taxon>
        <taxon>Thermodesulfobacteriota</taxon>
        <taxon>Desulfobacteria</taxon>
        <taxon>Desulfobacterales</taxon>
        <taxon>Desulfosarcinaceae</taxon>
        <taxon>Desulfosarcina</taxon>
    </lineage>
</organism>
<gene>
    <name evidence="1" type="ORF">DSCO28_36780</name>
</gene>
<dbReference type="Proteomes" id="UP000425960">
    <property type="component" value="Chromosome"/>
</dbReference>
<dbReference type="KEGG" id="dov:DSCO28_36780"/>
<name>A0A5K7ZSD0_9BACT</name>
<protein>
    <submittedName>
        <fullName evidence="1">Uncharacterized protein</fullName>
    </submittedName>
</protein>